<dbReference type="GO" id="GO:0006313">
    <property type="term" value="P:DNA transposition"/>
    <property type="evidence" value="ECO:0007669"/>
    <property type="project" value="InterPro"/>
</dbReference>
<reference evidence="3 4" key="1">
    <citation type="journal article" date="2016" name="Int. J. Syst. Evol. Microbiol.">
        <title>Tessaracoccus flavus sp. nov., isolated from the drainage system of a lindane-producing factory.</title>
        <authorList>
            <person name="Kumari R."/>
            <person name="Singh P."/>
            <person name="Schumann P."/>
            <person name="Lal R."/>
        </authorList>
    </citation>
    <scope>NUCLEOTIDE SEQUENCE [LARGE SCALE GENOMIC DNA]</scope>
    <source>
        <strain evidence="3 4">RP1T</strain>
    </source>
</reference>
<name>A0A1Q2CFX3_9ACTN</name>
<dbReference type="AlphaFoldDB" id="A0A1Q2CFX3"/>
<feature type="region of interest" description="Disordered" evidence="1">
    <location>
        <begin position="98"/>
        <end position="123"/>
    </location>
</feature>
<evidence type="ECO:0000313" key="4">
    <source>
        <dbReference type="Proteomes" id="UP000188324"/>
    </source>
</evidence>
<feature type="domain" description="Transposase IS4-like" evidence="2">
    <location>
        <begin position="10"/>
        <end position="166"/>
    </location>
</feature>
<dbReference type="Pfam" id="PF01609">
    <property type="entry name" value="DDE_Tnp_1"/>
    <property type="match status" value="1"/>
</dbReference>
<evidence type="ECO:0000256" key="1">
    <source>
        <dbReference type="SAM" id="MobiDB-lite"/>
    </source>
</evidence>
<sequence>MMQMPEPVDHAIGRSRGGLSTKVHQLCDGKGRPMVIAVGPGQGSDSKMFPHLLAAVRVPRDGVGRPRTTPDAVLADKAYSSRVHRTLLRSRGITAVIAEPRDQQSNRKRRGSRGGRPPLTDPGRYVKRHVIENSFERFKQWRGLATRYDKLASTYRAAVLMRAILLWLPALTERP</sequence>
<dbReference type="PANTHER" id="PTHR30007">
    <property type="entry name" value="PHP DOMAIN PROTEIN"/>
    <property type="match status" value="1"/>
</dbReference>
<dbReference type="InterPro" id="IPR002559">
    <property type="entry name" value="Transposase_11"/>
</dbReference>
<dbReference type="KEGG" id="tfl:RPIT_09230"/>
<accession>A0A1Q2CFX3</accession>
<dbReference type="NCBIfam" id="NF033580">
    <property type="entry name" value="transpos_IS5_3"/>
    <property type="match status" value="1"/>
</dbReference>
<evidence type="ECO:0000313" key="3">
    <source>
        <dbReference type="EMBL" id="AQP44945.1"/>
    </source>
</evidence>
<gene>
    <name evidence="3" type="ORF">RPIT_09230</name>
</gene>
<keyword evidence="4" id="KW-1185">Reference proteome</keyword>
<proteinExistence type="predicted"/>
<dbReference type="GO" id="GO:0003677">
    <property type="term" value="F:DNA binding"/>
    <property type="evidence" value="ECO:0007669"/>
    <property type="project" value="InterPro"/>
</dbReference>
<dbReference type="PANTHER" id="PTHR30007:SF1">
    <property type="entry name" value="BLR1914 PROTEIN"/>
    <property type="match status" value="1"/>
</dbReference>
<evidence type="ECO:0000259" key="2">
    <source>
        <dbReference type="Pfam" id="PF01609"/>
    </source>
</evidence>
<organism evidence="3 4">
    <name type="scientific">Tessaracoccus flavus</name>
    <dbReference type="NCBI Taxonomy" id="1610493"/>
    <lineage>
        <taxon>Bacteria</taxon>
        <taxon>Bacillati</taxon>
        <taxon>Actinomycetota</taxon>
        <taxon>Actinomycetes</taxon>
        <taxon>Propionibacteriales</taxon>
        <taxon>Propionibacteriaceae</taxon>
        <taxon>Tessaracoccus</taxon>
    </lineage>
</organism>
<dbReference type="Proteomes" id="UP000188324">
    <property type="component" value="Chromosome"/>
</dbReference>
<protein>
    <submittedName>
        <fullName evidence="3">IS5 family transposase</fullName>
    </submittedName>
</protein>
<dbReference type="EMBL" id="CP019605">
    <property type="protein sequence ID" value="AQP44945.1"/>
    <property type="molecule type" value="Genomic_DNA"/>
</dbReference>
<dbReference type="GO" id="GO:0004803">
    <property type="term" value="F:transposase activity"/>
    <property type="evidence" value="ECO:0007669"/>
    <property type="project" value="InterPro"/>
</dbReference>
<dbReference type="STRING" id="1610493.RPIT_09230"/>